<dbReference type="Pfam" id="PF00150">
    <property type="entry name" value="Cellulase"/>
    <property type="match status" value="1"/>
</dbReference>
<evidence type="ECO:0000256" key="4">
    <source>
        <dbReference type="ARBA" id="ARBA00023316"/>
    </source>
</evidence>
<dbReference type="InterPro" id="IPR050386">
    <property type="entry name" value="Glycosyl_hydrolase_5"/>
</dbReference>
<dbReference type="InterPro" id="IPR018087">
    <property type="entry name" value="Glyco_hydro_5_CS"/>
</dbReference>
<evidence type="ECO:0000256" key="3">
    <source>
        <dbReference type="ARBA" id="ARBA00023295"/>
    </source>
</evidence>
<evidence type="ECO:0000313" key="9">
    <source>
        <dbReference type="EMBL" id="KAF7503995.1"/>
    </source>
</evidence>
<dbReference type="EMBL" id="JAACFV010000153">
    <property type="protein sequence ID" value="KAF7503995.1"/>
    <property type="molecule type" value="Genomic_DNA"/>
</dbReference>
<comment type="caution">
    <text evidence="9">The sequence shown here is derived from an EMBL/GenBank/DDBJ whole genome shotgun (WGS) entry which is preliminary data.</text>
</comment>
<keyword evidence="2 7" id="KW-0378">Hydrolase</keyword>
<keyword evidence="4" id="KW-0961">Cell wall biogenesis/degradation</keyword>
<dbReference type="PANTHER" id="PTHR31297">
    <property type="entry name" value="GLUCAN ENDO-1,6-BETA-GLUCOSIDASE B"/>
    <property type="match status" value="1"/>
</dbReference>
<name>A0A8H7E052_9EURO</name>
<dbReference type="PROSITE" id="PS00659">
    <property type="entry name" value="GLYCOSYL_HYDROL_F5"/>
    <property type="match status" value="1"/>
</dbReference>
<evidence type="ECO:0000259" key="8">
    <source>
        <dbReference type="Pfam" id="PF00150"/>
    </source>
</evidence>
<evidence type="ECO:0000256" key="6">
    <source>
        <dbReference type="ARBA" id="ARBA00038929"/>
    </source>
</evidence>
<dbReference type="GO" id="GO:0009251">
    <property type="term" value="P:glucan catabolic process"/>
    <property type="evidence" value="ECO:0007669"/>
    <property type="project" value="TreeGrafter"/>
</dbReference>
<evidence type="ECO:0000256" key="2">
    <source>
        <dbReference type="ARBA" id="ARBA00022801"/>
    </source>
</evidence>
<proteinExistence type="inferred from homology"/>
<keyword evidence="3 7" id="KW-0326">Glycosidase</keyword>
<dbReference type="GO" id="GO:0009986">
    <property type="term" value="C:cell surface"/>
    <property type="evidence" value="ECO:0007669"/>
    <property type="project" value="TreeGrafter"/>
</dbReference>
<dbReference type="GO" id="GO:0071555">
    <property type="term" value="P:cell wall organization"/>
    <property type="evidence" value="ECO:0007669"/>
    <property type="project" value="UniProtKB-KW"/>
</dbReference>
<dbReference type="OrthoDB" id="62120at2759"/>
<keyword evidence="10" id="KW-1185">Reference proteome</keyword>
<dbReference type="InterPro" id="IPR017853">
    <property type="entry name" value="GH"/>
</dbReference>
<evidence type="ECO:0000256" key="5">
    <source>
        <dbReference type="ARBA" id="ARBA00036824"/>
    </source>
</evidence>
<protein>
    <recommendedName>
        <fullName evidence="6">glucan 1,3-beta-glucosidase</fullName>
        <ecNumber evidence="6">3.2.1.58</ecNumber>
    </recommendedName>
</protein>
<reference evidence="9" key="1">
    <citation type="submission" date="2020-02" db="EMBL/GenBank/DDBJ databases">
        <authorList>
            <person name="Palmer J.M."/>
        </authorList>
    </citation>
    <scope>NUCLEOTIDE SEQUENCE</scope>
    <source>
        <strain evidence="9">EPUS1.4</strain>
        <tissue evidence="9">Thallus</tissue>
    </source>
</reference>
<dbReference type="GO" id="GO:0004338">
    <property type="term" value="F:glucan exo-1,3-beta-glucosidase activity"/>
    <property type="evidence" value="ECO:0007669"/>
    <property type="project" value="UniProtKB-EC"/>
</dbReference>
<dbReference type="FunFam" id="3.20.20.80:FF:000033">
    <property type="entry name" value="Glucan 1,3-beta-glucosidase A"/>
    <property type="match status" value="1"/>
</dbReference>
<dbReference type="InterPro" id="IPR001547">
    <property type="entry name" value="Glyco_hydro_5"/>
</dbReference>
<dbReference type="SUPFAM" id="SSF51445">
    <property type="entry name" value="(Trans)glycosidases"/>
    <property type="match status" value="1"/>
</dbReference>
<dbReference type="Proteomes" id="UP000606974">
    <property type="component" value="Unassembled WGS sequence"/>
</dbReference>
<evidence type="ECO:0000256" key="1">
    <source>
        <dbReference type="ARBA" id="ARBA00005641"/>
    </source>
</evidence>
<dbReference type="GO" id="GO:0005576">
    <property type="term" value="C:extracellular region"/>
    <property type="evidence" value="ECO:0007669"/>
    <property type="project" value="TreeGrafter"/>
</dbReference>
<gene>
    <name evidence="9" type="ORF">GJ744_002923</name>
</gene>
<sequence>MKGHWQHPNQAVGKDCNLATNVLEVAGHHFLSWNGYCHSQQRAGWAIGSHDEIAGTELEFAFLDGVLHLSFCMSDPLRASRSTSCEVGSHSTRSSVSAAPYWKRDVAFDFNSQKVHGTNLGGWLVLEPWITPSIFQAQDGSVVDEYTLTQKVPDAANILRRHWDTWVSLADFQRIAGAGFNTVRIPIGYWAFEKYPGDPYIMGAQDYLDKAIDWARQTGLKVWIDLHGAPLSQNGFDNSGQRTSTPAWTSGDTATFTNHVIAQIANKYAVQSYQDVVVAIQLLNEPLLSNIPGGRAATEQYYREGFNNVRKVSSTPVVFHDGFAPPQMWNGFLSPTDNNAQNVVVDHHEYQIFSNDFAAMQPYEHRQFVCNNVASYSQNRDKWLVIGEWTAAMTDCAAALNGYGIGARYDGTFPGSTKRGSCENVNFIETWSQTFKDDMRQYVEAQLDVFELYSQGWIFWNFKTEASPEWDLYRLLDVGVFPQPLNDRRFGRACSF</sequence>
<organism evidence="9 10">
    <name type="scientific">Endocarpon pusillum</name>
    <dbReference type="NCBI Taxonomy" id="364733"/>
    <lineage>
        <taxon>Eukaryota</taxon>
        <taxon>Fungi</taxon>
        <taxon>Dikarya</taxon>
        <taxon>Ascomycota</taxon>
        <taxon>Pezizomycotina</taxon>
        <taxon>Eurotiomycetes</taxon>
        <taxon>Chaetothyriomycetidae</taxon>
        <taxon>Verrucariales</taxon>
        <taxon>Verrucariaceae</taxon>
        <taxon>Endocarpon</taxon>
    </lineage>
</organism>
<dbReference type="Gene3D" id="3.20.20.80">
    <property type="entry name" value="Glycosidases"/>
    <property type="match status" value="1"/>
</dbReference>
<feature type="domain" description="Glycoside hydrolase family 5" evidence="8">
    <location>
        <begin position="171"/>
        <end position="392"/>
    </location>
</feature>
<dbReference type="PANTHER" id="PTHR31297:SF8">
    <property type="entry name" value="GLYCOSIDE HYDROLASE FAMILY 5 DOMAIN-CONTAINING PROTEIN"/>
    <property type="match status" value="1"/>
</dbReference>
<evidence type="ECO:0000256" key="7">
    <source>
        <dbReference type="RuleBase" id="RU361153"/>
    </source>
</evidence>
<dbReference type="AlphaFoldDB" id="A0A8H7E052"/>
<comment type="similarity">
    <text evidence="1 7">Belongs to the glycosyl hydrolase 5 (cellulase A) family.</text>
</comment>
<accession>A0A8H7E052</accession>
<comment type="catalytic activity">
    <reaction evidence="5">
        <text>Successive hydrolysis of beta-D-glucose units from the non-reducing ends of (1-&gt;3)-beta-D-glucans, releasing alpha-glucose.</text>
        <dbReference type="EC" id="3.2.1.58"/>
    </reaction>
</comment>
<dbReference type="EC" id="3.2.1.58" evidence="6"/>
<evidence type="ECO:0000313" key="10">
    <source>
        <dbReference type="Proteomes" id="UP000606974"/>
    </source>
</evidence>